<proteinExistence type="predicted"/>
<dbReference type="RefSeq" id="WP_100748328.1">
    <property type="nucleotide sequence ID" value="NZ_NPEF02000014.1"/>
</dbReference>
<evidence type="ECO:0000259" key="1">
    <source>
        <dbReference type="Pfam" id="PF20243"/>
    </source>
</evidence>
<organism evidence="3">
    <name type="scientific">Leptospira ellisii</name>
    <dbReference type="NCBI Taxonomy" id="2023197"/>
    <lineage>
        <taxon>Bacteria</taxon>
        <taxon>Pseudomonadati</taxon>
        <taxon>Spirochaetota</taxon>
        <taxon>Spirochaetia</taxon>
        <taxon>Leptospirales</taxon>
        <taxon>Leptospiraceae</taxon>
        <taxon>Leptospira</taxon>
    </lineage>
</organism>
<evidence type="ECO:0000313" key="2">
    <source>
        <dbReference type="EMBL" id="MDV6236476.1"/>
    </source>
</evidence>
<feature type="domain" description="Copper-binding protein MbnP-like" evidence="1">
    <location>
        <begin position="47"/>
        <end position="275"/>
    </location>
</feature>
<dbReference type="EMBL" id="NPEF01000421">
    <property type="protein sequence ID" value="PJZ90988.1"/>
    <property type="molecule type" value="Genomic_DNA"/>
</dbReference>
<dbReference type="InterPro" id="IPR023977">
    <property type="entry name" value="MbnP-like"/>
</dbReference>
<keyword evidence="4" id="KW-1185">Reference proteome</keyword>
<dbReference type="Proteomes" id="UP000232122">
    <property type="component" value="Unassembled WGS sequence"/>
</dbReference>
<comment type="caution">
    <text evidence="3">The sequence shown here is derived from an EMBL/GenBank/DDBJ whole genome shotgun (WGS) entry which is preliminary data.</text>
</comment>
<gene>
    <name evidence="2" type="ORF">CH379_012640</name>
    <name evidence="3" type="ORF">CH379_21200</name>
</gene>
<reference evidence="2" key="3">
    <citation type="submission" date="2023-10" db="EMBL/GenBank/DDBJ databases">
        <authorList>
            <person name="Picardeau M."/>
            <person name="Thibeaux R."/>
        </authorList>
    </citation>
    <scope>NUCLEOTIDE SEQUENCE</scope>
    <source>
        <strain evidence="2">ATI7-C-A5</strain>
    </source>
</reference>
<dbReference type="Pfam" id="PF20243">
    <property type="entry name" value="MbnP"/>
    <property type="match status" value="1"/>
</dbReference>
<protein>
    <submittedName>
        <fullName evidence="3">Metallo-mystery pair system four-Cys motif protein</fullName>
    </submittedName>
</protein>
<accession>A0A2N0BFP5</accession>
<sequence length="316" mass="33649">MFKRMKIRLWICIFCFSLVHCPWDKKKDGNDLLTVAAVAALSGTPGIQFGAYAGTQKLQCGATLRGHENVLETVPFIPTAHIAESTTFRLHDFRLYVHGVALITDAGEEIPIVLNQDGKFQTGNVALLDFEDKTGQCDGTVETNNTVSGNVPGGTFRGIKFTVGIPEELNHLDADNQPAPLNLTGMFWGWTGGYKFLKLDFETDETGTAGTSVHVGSGDCTGTGSASTCTRPNRIPVTLTPDGGFNPATQEIKINIQALLQGIDLTADANGALCMSGTTGMMSTGCPTIFPNLGLVLATGQPQTPAQPVFTVKPKN</sequence>
<reference evidence="3" key="1">
    <citation type="submission" date="2017-07" db="EMBL/GenBank/DDBJ databases">
        <title>Leptospira spp. isolated from tropical soils.</title>
        <authorList>
            <person name="Thibeaux R."/>
            <person name="Iraola G."/>
            <person name="Ferres I."/>
            <person name="Bierque E."/>
            <person name="Girault D."/>
            <person name="Soupe-Gilbert M.-E."/>
            <person name="Picardeau M."/>
            <person name="Goarant C."/>
        </authorList>
    </citation>
    <scope>NUCLEOTIDE SEQUENCE [LARGE SCALE GENOMIC DNA]</scope>
    <source>
        <strain evidence="3">ATI7-C-A5</strain>
    </source>
</reference>
<dbReference type="InterPro" id="IPR046863">
    <property type="entry name" value="MbnP-like_dom"/>
</dbReference>
<dbReference type="NCBIfam" id="TIGR04052">
    <property type="entry name" value="MbnP_like_WxW"/>
    <property type="match status" value="1"/>
</dbReference>
<accession>A0A2N0B372</accession>
<evidence type="ECO:0000313" key="3">
    <source>
        <dbReference type="EMBL" id="PJZ90988.1"/>
    </source>
</evidence>
<reference evidence="2 4" key="2">
    <citation type="journal article" date="2018" name="Microb. Genom.">
        <title>Deciphering the unexplored Leptospira diversity from soils uncovers genomic evolution to virulence.</title>
        <authorList>
            <person name="Thibeaux R."/>
            <person name="Iraola G."/>
            <person name="Ferres I."/>
            <person name="Bierque E."/>
            <person name="Girault D."/>
            <person name="Soupe-Gilbert M.E."/>
            <person name="Picardeau M."/>
            <person name="Goarant C."/>
        </authorList>
    </citation>
    <scope>NUCLEOTIDE SEQUENCE [LARGE SCALE GENOMIC DNA]</scope>
    <source>
        <strain evidence="2 4">ATI7-C-A5</strain>
    </source>
</reference>
<dbReference type="OrthoDB" id="64245at2"/>
<dbReference type="AlphaFoldDB" id="A0A2N0B372"/>
<evidence type="ECO:0000313" key="4">
    <source>
        <dbReference type="Proteomes" id="UP000232122"/>
    </source>
</evidence>
<dbReference type="EMBL" id="NPEF02000014">
    <property type="protein sequence ID" value="MDV6236476.1"/>
    <property type="molecule type" value="Genomic_DNA"/>
</dbReference>
<name>A0A2N0B372_9LEPT</name>